<reference evidence="2 3" key="1">
    <citation type="journal article" date="2024" name="Curr. Microbiol.">
        <title>Luteibacter sahnii sp. nov., A Novel Yellow-Colored Xanthomonadin Pigment Producing Probiotic Bacterium from Healthy Rice Seed Microbiome.</title>
        <authorList>
            <person name="Jaiswal G."/>
            <person name="Rana R."/>
            <person name="Nayak P.K."/>
            <person name="Chouhan R."/>
            <person name="Gandhi S.G."/>
            <person name="Patel H.K."/>
            <person name="Patil P.B."/>
        </authorList>
    </citation>
    <scope>NUCLEOTIDE SEQUENCE [LARGE SCALE GENOMIC DNA]</scope>
    <source>
        <strain evidence="2 3">PPL201</strain>
    </source>
</reference>
<feature type="coiled-coil region" evidence="1">
    <location>
        <begin position="67"/>
        <end position="94"/>
    </location>
</feature>
<dbReference type="InterPro" id="IPR036590">
    <property type="entry name" value="SRAP-like"/>
</dbReference>
<dbReference type="Gene3D" id="3.90.1680.10">
    <property type="entry name" value="SOS response associated peptidase-like"/>
    <property type="match status" value="1"/>
</dbReference>
<proteinExistence type="predicted"/>
<dbReference type="EMBL" id="JARJJS010000001">
    <property type="protein sequence ID" value="MDF4024145.1"/>
    <property type="molecule type" value="Genomic_DNA"/>
</dbReference>
<organism evidence="2 3">
    <name type="scientific">Luteibacter sahnii</name>
    <dbReference type="NCBI Taxonomy" id="3021977"/>
    <lineage>
        <taxon>Bacteria</taxon>
        <taxon>Pseudomonadati</taxon>
        <taxon>Pseudomonadota</taxon>
        <taxon>Gammaproteobacteria</taxon>
        <taxon>Lysobacterales</taxon>
        <taxon>Rhodanobacteraceae</taxon>
        <taxon>Luteibacter</taxon>
    </lineage>
</organism>
<accession>A0ABT6B7Y7</accession>
<dbReference type="SUPFAM" id="SSF143081">
    <property type="entry name" value="BB1717-like"/>
    <property type="match status" value="1"/>
</dbReference>
<sequence length="333" mass="37886">MCYSAQIVADFSKYRRHGGELDVQAYVKMAGWVRQKGTWMKAMPKAMRNAFLDSRAPEEQEARGLAVAAYREAATALQEEIAAQSARLEKARAVLASPKPTKRAEGEQRIATKKLAAALAKLDQVNDQAGRPELARIWPGDLAPVLIRDHETGERRVVPMRYRCRLPGWDDAKERAKPGTYNARMDSLTTVWKKLWGYNHGVMVARRFFESVSLHRLQQRELAPGERDLSVELEFRPEPEQDMLLACLWRWVEPEGDEPGFYSVAAITRDPPPEVRAAGHDRCVIPIRPENLDAWLDPQPGQLVEMERILADSIDAYYEHEFSVKTVEVTHDQ</sequence>
<dbReference type="InterPro" id="IPR003738">
    <property type="entry name" value="SRAP"/>
</dbReference>
<name>A0ABT6B7Y7_9GAMM</name>
<dbReference type="Pfam" id="PF02586">
    <property type="entry name" value="SRAP"/>
    <property type="match status" value="1"/>
</dbReference>
<evidence type="ECO:0000256" key="1">
    <source>
        <dbReference type="SAM" id="Coils"/>
    </source>
</evidence>
<evidence type="ECO:0000313" key="2">
    <source>
        <dbReference type="EMBL" id="MDF4024145.1"/>
    </source>
</evidence>
<comment type="caution">
    <text evidence="2">The sequence shown here is derived from an EMBL/GenBank/DDBJ whole genome shotgun (WGS) entry which is preliminary data.</text>
</comment>
<gene>
    <name evidence="2" type="ORF">P3W24_04060</name>
</gene>
<protein>
    <submittedName>
        <fullName evidence="2">SOS response-associated peptidase family protein</fullName>
    </submittedName>
</protein>
<keyword evidence="1" id="KW-0175">Coiled coil</keyword>
<evidence type="ECO:0000313" key="3">
    <source>
        <dbReference type="Proteomes" id="UP001528850"/>
    </source>
</evidence>
<keyword evidence="3" id="KW-1185">Reference proteome</keyword>
<dbReference type="Proteomes" id="UP001528850">
    <property type="component" value="Unassembled WGS sequence"/>
</dbReference>